<keyword evidence="3" id="KW-1185">Reference proteome</keyword>
<evidence type="ECO:0000256" key="1">
    <source>
        <dbReference type="SAM" id="MobiDB-lite"/>
    </source>
</evidence>
<evidence type="ECO:0000313" key="3">
    <source>
        <dbReference type="Proteomes" id="UP000299102"/>
    </source>
</evidence>
<reference evidence="2 3" key="1">
    <citation type="journal article" date="2019" name="Commun. Biol.">
        <title>The bagworm genome reveals a unique fibroin gene that provides high tensile strength.</title>
        <authorList>
            <person name="Kono N."/>
            <person name="Nakamura H."/>
            <person name="Ohtoshi R."/>
            <person name="Tomita M."/>
            <person name="Numata K."/>
            <person name="Arakawa K."/>
        </authorList>
    </citation>
    <scope>NUCLEOTIDE SEQUENCE [LARGE SCALE GENOMIC DNA]</scope>
</reference>
<organism evidence="2 3">
    <name type="scientific">Eumeta variegata</name>
    <name type="common">Bagworm moth</name>
    <name type="synonym">Eumeta japonica</name>
    <dbReference type="NCBI Taxonomy" id="151549"/>
    <lineage>
        <taxon>Eukaryota</taxon>
        <taxon>Metazoa</taxon>
        <taxon>Ecdysozoa</taxon>
        <taxon>Arthropoda</taxon>
        <taxon>Hexapoda</taxon>
        <taxon>Insecta</taxon>
        <taxon>Pterygota</taxon>
        <taxon>Neoptera</taxon>
        <taxon>Endopterygota</taxon>
        <taxon>Lepidoptera</taxon>
        <taxon>Glossata</taxon>
        <taxon>Ditrysia</taxon>
        <taxon>Tineoidea</taxon>
        <taxon>Psychidae</taxon>
        <taxon>Oiketicinae</taxon>
        <taxon>Eumeta</taxon>
    </lineage>
</organism>
<proteinExistence type="predicted"/>
<dbReference type="Proteomes" id="UP000299102">
    <property type="component" value="Unassembled WGS sequence"/>
</dbReference>
<name>A0A4C1THE7_EUMVA</name>
<gene>
    <name evidence="2" type="ORF">EVAR_6159_1</name>
</gene>
<feature type="compositionally biased region" description="Basic and acidic residues" evidence="1">
    <location>
        <begin position="103"/>
        <end position="120"/>
    </location>
</feature>
<sequence>MGAPSADAALEPSSREKLIVVHGQNIELVMQGIGTENELYVHHYYPNSCCNEWSASDCAPMEQTLVQSLALYSRSAKRNIDTVRRVKQKIFSNPQHAIRRRIGYLDKNAEFGRPERRRDTSGGGRKKRDVPRRERNIRPATRVVPVNATERGAPDPRAGGSRPRPRHSRRCRSGGRCFITRTTSAASSHVRASLYRRPSCNPAVTSRRPVRSDRDV</sequence>
<dbReference type="AlphaFoldDB" id="A0A4C1THE7"/>
<feature type="compositionally biased region" description="Basic residues" evidence="1">
    <location>
        <begin position="163"/>
        <end position="173"/>
    </location>
</feature>
<protein>
    <submittedName>
        <fullName evidence="2">Uncharacterized protein</fullName>
    </submittedName>
</protein>
<accession>A0A4C1THE7</accession>
<comment type="caution">
    <text evidence="2">The sequence shown here is derived from an EMBL/GenBank/DDBJ whole genome shotgun (WGS) entry which is preliminary data.</text>
</comment>
<evidence type="ECO:0000313" key="2">
    <source>
        <dbReference type="EMBL" id="GBP12847.1"/>
    </source>
</evidence>
<feature type="region of interest" description="Disordered" evidence="1">
    <location>
        <begin position="102"/>
        <end position="216"/>
    </location>
</feature>
<dbReference type="EMBL" id="BGZK01000053">
    <property type="protein sequence ID" value="GBP12847.1"/>
    <property type="molecule type" value="Genomic_DNA"/>
</dbReference>